<gene>
    <name evidence="5" type="ORF">USDA257_c37210</name>
</gene>
<evidence type="ECO:0000256" key="3">
    <source>
        <dbReference type="ARBA" id="ARBA00022691"/>
    </source>
</evidence>
<dbReference type="SUPFAM" id="SSF53335">
    <property type="entry name" value="S-adenosyl-L-methionine-dependent methyltransferases"/>
    <property type="match status" value="1"/>
</dbReference>
<dbReference type="PANTHER" id="PTHR43464">
    <property type="entry name" value="METHYLTRANSFERASE"/>
    <property type="match status" value="1"/>
</dbReference>
<dbReference type="HOGENOM" id="CLU_069129_7_0_5"/>
<name>I3X8R4_SINF2</name>
<dbReference type="eggNOG" id="COG2227">
    <property type="taxonomic scope" value="Bacteria"/>
</dbReference>
<dbReference type="AlphaFoldDB" id="I3X8R4"/>
<dbReference type="InterPro" id="IPR029063">
    <property type="entry name" value="SAM-dependent_MTases_sf"/>
</dbReference>
<dbReference type="GO" id="GO:0032259">
    <property type="term" value="P:methylation"/>
    <property type="evidence" value="ECO:0007669"/>
    <property type="project" value="UniProtKB-KW"/>
</dbReference>
<evidence type="ECO:0000313" key="6">
    <source>
        <dbReference type="Proteomes" id="UP000006180"/>
    </source>
</evidence>
<keyword evidence="2" id="KW-0808">Transferase</keyword>
<dbReference type="STRING" id="1185652.USDA257_c37210"/>
<evidence type="ECO:0000256" key="1">
    <source>
        <dbReference type="ARBA" id="ARBA00022603"/>
    </source>
</evidence>
<sequence length="299" mass="33979">MPTGPMKRRVCPFTGCAAGRKLLAQPQTMSGPRTSHDDRSEFLLRRRPRCGALRPLHRRGLLASDIEFYLEYARRFGGPILELGTGTGRVLVPLADAGHEVVGMDLSRPMLDRAAAKLRERPELSHRVRLVEGDMTSFDLEQRFALALVPARSFQHVATPEGQRRALACIRRHLLPGGHLILGRIDPNFELLFGDDGKAPPREAQHPRSGHLIRRMVVARHTDPFQQTVHEVLRFEEFDAAGNVVDSEERSWSLRWSMRQETAYLLELSGFEVIDLYSDFSRSSPDYGREQLWIARARQ</sequence>
<dbReference type="Pfam" id="PF13649">
    <property type="entry name" value="Methyltransf_25"/>
    <property type="match status" value="1"/>
</dbReference>
<dbReference type="RefSeq" id="WP_014764406.1">
    <property type="nucleotide sequence ID" value="NC_018000.1"/>
</dbReference>
<keyword evidence="1" id="KW-0489">Methyltransferase</keyword>
<evidence type="ECO:0000313" key="5">
    <source>
        <dbReference type="EMBL" id="AFL52270.1"/>
    </source>
</evidence>
<dbReference type="EMBL" id="CP003563">
    <property type="protein sequence ID" value="AFL52270.1"/>
    <property type="molecule type" value="Genomic_DNA"/>
</dbReference>
<dbReference type="Proteomes" id="UP000006180">
    <property type="component" value="Chromosome"/>
</dbReference>
<organism evidence="5 6">
    <name type="scientific">Sinorhizobium fredii (strain USDA 257)</name>
    <dbReference type="NCBI Taxonomy" id="1185652"/>
    <lineage>
        <taxon>Bacteria</taxon>
        <taxon>Pseudomonadati</taxon>
        <taxon>Pseudomonadota</taxon>
        <taxon>Alphaproteobacteria</taxon>
        <taxon>Hyphomicrobiales</taxon>
        <taxon>Rhizobiaceae</taxon>
        <taxon>Sinorhizobium/Ensifer group</taxon>
        <taxon>Sinorhizobium</taxon>
    </lineage>
</organism>
<protein>
    <recommendedName>
        <fullName evidence="4">Methyltransferase domain-containing protein</fullName>
    </recommendedName>
</protein>
<keyword evidence="3" id="KW-0949">S-adenosyl-L-methionine</keyword>
<feature type="domain" description="Methyltransferase" evidence="4">
    <location>
        <begin position="80"/>
        <end position="178"/>
    </location>
</feature>
<proteinExistence type="predicted"/>
<evidence type="ECO:0000259" key="4">
    <source>
        <dbReference type="Pfam" id="PF13649"/>
    </source>
</evidence>
<dbReference type="InterPro" id="IPR041698">
    <property type="entry name" value="Methyltransf_25"/>
</dbReference>
<dbReference type="Gene3D" id="3.40.50.150">
    <property type="entry name" value="Vaccinia Virus protein VP39"/>
    <property type="match status" value="1"/>
</dbReference>
<dbReference type="KEGG" id="sfd:USDA257_c37210"/>
<dbReference type="PATRIC" id="fig|1185652.3.peg.3862"/>
<accession>I3X8R4</accession>
<dbReference type="PANTHER" id="PTHR43464:SF19">
    <property type="entry name" value="UBIQUINONE BIOSYNTHESIS O-METHYLTRANSFERASE, MITOCHONDRIAL"/>
    <property type="match status" value="1"/>
</dbReference>
<dbReference type="GO" id="GO:0008168">
    <property type="term" value="F:methyltransferase activity"/>
    <property type="evidence" value="ECO:0007669"/>
    <property type="project" value="UniProtKB-KW"/>
</dbReference>
<dbReference type="CDD" id="cd02440">
    <property type="entry name" value="AdoMet_MTases"/>
    <property type="match status" value="1"/>
</dbReference>
<evidence type="ECO:0000256" key="2">
    <source>
        <dbReference type="ARBA" id="ARBA00022679"/>
    </source>
</evidence>
<reference evidence="5 6" key="1">
    <citation type="journal article" date="2012" name="J. Bacteriol.">
        <title>Complete genome sequence of the broad-host-range strain Sinorhizobium fredii USDA257.</title>
        <authorList>
            <person name="Schuldes J."/>
            <person name="Rodriguez Orbegoso M."/>
            <person name="Schmeisser C."/>
            <person name="Krishnan H.B."/>
            <person name="Daniel R."/>
            <person name="Streit W.R."/>
        </authorList>
    </citation>
    <scope>NUCLEOTIDE SEQUENCE [LARGE SCALE GENOMIC DNA]</scope>
    <source>
        <strain evidence="5 6">USDA 257</strain>
    </source>
</reference>